<evidence type="ECO:0000256" key="6">
    <source>
        <dbReference type="ARBA" id="ARBA00023180"/>
    </source>
</evidence>
<dbReference type="InterPro" id="IPR000436">
    <property type="entry name" value="Sushi_SCR_CCP_dom"/>
</dbReference>
<dbReference type="SMART" id="SM00130">
    <property type="entry name" value="KR"/>
    <property type="match status" value="2"/>
</dbReference>
<feature type="disulfide bond" evidence="7">
    <location>
        <begin position="297"/>
        <end position="320"/>
    </location>
</feature>
<dbReference type="PROSITE" id="PS50923">
    <property type="entry name" value="SUSHI"/>
    <property type="match status" value="4"/>
</dbReference>
<dbReference type="Pfam" id="PF00084">
    <property type="entry name" value="Sushi"/>
    <property type="match status" value="3"/>
</dbReference>
<sequence>MLHFIFTGSVLAQDCVDNDLMVFVDDTCLTMHMITPYTNTYGSNVTYRCSSRLYSLQTAEFDFCPVELCTPNNAGNWTDAYLSCAQDECYKSGSSHLYAGKRNCGLSGTTCQAWNQQTPHAHTYISGAHFPDASIDDAKNYCRDPAGSVGEPWCYTTNSSVLREICEIPECSADCGPADLQVPFDHPCTEIDPITTPPTTYGTVVNYKCTNLLYMVSPINGFCPVEVCQANGVWTNGSRSCGDKECYDSADGQSMWYQGKQICTSDGTPCVRWDSLSHGYTDNNFPDGSVVLAGAYCRDPGGLKGRPWCYISEDNYYDFCGIADCLYQTTAESTTQAPSCPIPKLITYSTNSYTGLLSGDNVTYVCDQGYAVTSGDLVRTCDLNGVWSGALPVCTIVTCAEPPLVPNASYYVLGYNVDHTVTYVCDDGFVHSAGNLVGTCTSAGTWDLIGPTCIAALCQSPPIIANTVIEEQGRSPGDKVVYSCIPGFVAISGDLEHVCSTSLSWEGINPVCIQIVSGQTTDRGYKKATQDLPNYSQLYQPKARSNINCAEKCNKDSLCNLYTFDNSVKACRLYMFEMAGSNLVCTGSDTCYIRHP</sequence>
<protein>
    <submittedName>
        <fullName evidence="11">CSMD</fullName>
    </submittedName>
</protein>
<gene>
    <name evidence="11" type="ORF">MEDL_28083</name>
</gene>
<dbReference type="Gene3D" id="2.40.20.10">
    <property type="entry name" value="Plasminogen Kringle 4"/>
    <property type="match status" value="2"/>
</dbReference>
<dbReference type="InterPro" id="IPR035976">
    <property type="entry name" value="Sushi/SCR/CCP_sf"/>
</dbReference>
<dbReference type="CDD" id="cd00108">
    <property type="entry name" value="KR"/>
    <property type="match status" value="1"/>
</dbReference>
<dbReference type="InterPro" id="IPR013806">
    <property type="entry name" value="Kringle-like"/>
</dbReference>
<comment type="caution">
    <text evidence="11">The sequence shown here is derived from an EMBL/GenBank/DDBJ whole genome shotgun (WGS) entry which is preliminary data.</text>
</comment>
<accession>A0A8S3RZ83</accession>
<name>A0A8S3RZ83_MYTED</name>
<dbReference type="SUPFAM" id="SSF57535">
    <property type="entry name" value="Complement control module/SCR domain"/>
    <property type="match status" value="3"/>
</dbReference>
<evidence type="ECO:0000256" key="8">
    <source>
        <dbReference type="PROSITE-ProRule" id="PRU00302"/>
    </source>
</evidence>
<keyword evidence="6" id="KW-0325">Glycoprotein</keyword>
<keyword evidence="4" id="KW-0677">Repeat</keyword>
<dbReference type="Gene3D" id="2.10.70.10">
    <property type="entry name" value="Complement Module, domain 1"/>
    <property type="match status" value="3"/>
</dbReference>
<evidence type="ECO:0000256" key="2">
    <source>
        <dbReference type="ARBA" id="ARBA00022659"/>
    </source>
</evidence>
<dbReference type="PANTHER" id="PTHR46393:SF7">
    <property type="entry name" value="COMPLEMENT C2"/>
    <property type="match status" value="1"/>
</dbReference>
<keyword evidence="5 7" id="KW-1015">Disulfide bond</keyword>
<feature type="domain" description="Sushi" evidence="10">
    <location>
        <begin position="456"/>
        <end position="514"/>
    </location>
</feature>
<comment type="caution">
    <text evidence="7">Lacks conserved residue(s) required for the propagation of feature annotation.</text>
</comment>
<feature type="domain" description="Sushi" evidence="10">
    <location>
        <begin position="397"/>
        <end position="455"/>
    </location>
</feature>
<dbReference type="CDD" id="cd00033">
    <property type="entry name" value="CCP"/>
    <property type="match status" value="3"/>
</dbReference>
<dbReference type="AlphaFoldDB" id="A0A8S3RZ83"/>
<dbReference type="InterPro" id="IPR000001">
    <property type="entry name" value="Kringle"/>
</dbReference>
<keyword evidence="1 7" id="KW-0420">Kringle</keyword>
<dbReference type="InterPro" id="IPR038178">
    <property type="entry name" value="Kringle_sf"/>
</dbReference>
<evidence type="ECO:0000256" key="3">
    <source>
        <dbReference type="ARBA" id="ARBA00022729"/>
    </source>
</evidence>
<dbReference type="OrthoDB" id="6125665at2759"/>
<dbReference type="PROSITE" id="PS50070">
    <property type="entry name" value="KRINGLE_2"/>
    <property type="match status" value="2"/>
</dbReference>
<feature type="disulfide bond" evidence="7">
    <location>
        <begin position="270"/>
        <end position="309"/>
    </location>
</feature>
<keyword evidence="3" id="KW-0732">Signal</keyword>
<feature type="domain" description="Sushi" evidence="10">
    <location>
        <begin position="186"/>
        <end position="243"/>
    </location>
</feature>
<dbReference type="SUPFAM" id="SSF57414">
    <property type="entry name" value="Hairpin loop containing domain-like"/>
    <property type="match status" value="1"/>
</dbReference>
<evidence type="ECO:0000256" key="4">
    <source>
        <dbReference type="ARBA" id="ARBA00022737"/>
    </source>
</evidence>
<evidence type="ECO:0000256" key="1">
    <source>
        <dbReference type="ARBA" id="ARBA00022572"/>
    </source>
</evidence>
<evidence type="ECO:0000256" key="7">
    <source>
        <dbReference type="PROSITE-ProRule" id="PRU00121"/>
    </source>
</evidence>
<dbReference type="Proteomes" id="UP000683360">
    <property type="component" value="Unassembled WGS sequence"/>
</dbReference>
<dbReference type="Pfam" id="PF00051">
    <property type="entry name" value="Kringle"/>
    <property type="match status" value="2"/>
</dbReference>
<organism evidence="11 12">
    <name type="scientific">Mytilus edulis</name>
    <name type="common">Blue mussel</name>
    <dbReference type="NCBI Taxonomy" id="6550"/>
    <lineage>
        <taxon>Eukaryota</taxon>
        <taxon>Metazoa</taxon>
        <taxon>Spiralia</taxon>
        <taxon>Lophotrochozoa</taxon>
        <taxon>Mollusca</taxon>
        <taxon>Bivalvia</taxon>
        <taxon>Autobranchia</taxon>
        <taxon>Pteriomorphia</taxon>
        <taxon>Mytilida</taxon>
        <taxon>Mytiloidea</taxon>
        <taxon>Mytilidae</taxon>
        <taxon>Mytilinae</taxon>
        <taxon>Mytilus</taxon>
    </lineage>
</organism>
<feature type="domain" description="Sushi" evidence="10">
    <location>
        <begin position="338"/>
        <end position="396"/>
    </location>
</feature>
<keyword evidence="2 8" id="KW-0768">Sushi</keyword>
<evidence type="ECO:0000259" key="9">
    <source>
        <dbReference type="PROSITE" id="PS50070"/>
    </source>
</evidence>
<feature type="domain" description="Kringle" evidence="9">
    <location>
        <begin position="248"/>
        <end position="325"/>
    </location>
</feature>
<evidence type="ECO:0000259" key="10">
    <source>
        <dbReference type="PROSITE" id="PS50923"/>
    </source>
</evidence>
<evidence type="ECO:0000256" key="5">
    <source>
        <dbReference type="ARBA" id="ARBA00023157"/>
    </source>
</evidence>
<proteinExistence type="predicted"/>
<dbReference type="SUPFAM" id="SSF57440">
    <property type="entry name" value="Kringle-like"/>
    <property type="match status" value="2"/>
</dbReference>
<dbReference type="SMART" id="SM00032">
    <property type="entry name" value="CCP"/>
    <property type="match status" value="3"/>
</dbReference>
<reference evidence="11" key="1">
    <citation type="submission" date="2021-03" db="EMBL/GenBank/DDBJ databases">
        <authorList>
            <person name="Bekaert M."/>
        </authorList>
    </citation>
    <scope>NUCLEOTIDE SEQUENCE</scope>
</reference>
<evidence type="ECO:0000313" key="12">
    <source>
        <dbReference type="Proteomes" id="UP000683360"/>
    </source>
</evidence>
<dbReference type="PANTHER" id="PTHR46393">
    <property type="entry name" value="SUSHI DOMAIN-CONTAINING PROTEIN"/>
    <property type="match status" value="1"/>
</dbReference>
<dbReference type="EMBL" id="CAJPWZ010001405">
    <property type="protein sequence ID" value="CAG2214250.1"/>
    <property type="molecule type" value="Genomic_DNA"/>
</dbReference>
<keyword evidence="12" id="KW-1185">Reference proteome</keyword>
<feature type="domain" description="Kringle" evidence="9">
    <location>
        <begin position="88"/>
        <end position="171"/>
    </location>
</feature>
<evidence type="ECO:0000313" key="11">
    <source>
        <dbReference type="EMBL" id="CAG2214250.1"/>
    </source>
</evidence>